<dbReference type="GO" id="GO:0016020">
    <property type="term" value="C:membrane"/>
    <property type="evidence" value="ECO:0007669"/>
    <property type="project" value="UniProtKB-SubCell"/>
</dbReference>
<gene>
    <name evidence="12" type="ORF">NP493_475g02042</name>
</gene>
<comment type="subcellular location">
    <subcellularLocation>
        <location evidence="1">Membrane</location>
        <topology evidence="1">Multi-pass membrane protein</topology>
    </subcellularLocation>
</comment>
<sequence>MGTMGTVHRTCVERWLGSSNKNNCEICNYQYQTEHHPRPFIDWLKHPARASDRRNLIGDLVCFLVLMPLASVSCWLCINGSMQFAEQLKTRWESVGLLILSLFLLVTFSSWCVVSDTFVAVSSCNENVYLNYISLLQP</sequence>
<dbReference type="Gene3D" id="3.30.40.10">
    <property type="entry name" value="Zinc/RING finger domain, C3HC4 (zinc finger)"/>
    <property type="match status" value="1"/>
</dbReference>
<dbReference type="PANTHER" id="PTHR46065">
    <property type="entry name" value="E3 UBIQUITIN-PROTEIN LIGASE MARCH 2/3 FAMILY MEMBER"/>
    <property type="match status" value="1"/>
</dbReference>
<evidence type="ECO:0000256" key="10">
    <source>
        <dbReference type="SAM" id="Phobius"/>
    </source>
</evidence>
<dbReference type="SUPFAM" id="SSF57850">
    <property type="entry name" value="RING/U-box"/>
    <property type="match status" value="1"/>
</dbReference>
<feature type="transmembrane region" description="Helical" evidence="10">
    <location>
        <begin position="56"/>
        <end position="82"/>
    </location>
</feature>
<keyword evidence="4" id="KW-0479">Metal-binding</keyword>
<evidence type="ECO:0000256" key="4">
    <source>
        <dbReference type="ARBA" id="ARBA00022723"/>
    </source>
</evidence>
<comment type="caution">
    <text evidence="12">The sequence shown here is derived from an EMBL/GenBank/DDBJ whole genome shotgun (WGS) entry which is preliminary data.</text>
</comment>
<keyword evidence="2" id="KW-0808">Transferase</keyword>
<organism evidence="12 13">
    <name type="scientific">Ridgeia piscesae</name>
    <name type="common">Tubeworm</name>
    <dbReference type="NCBI Taxonomy" id="27915"/>
    <lineage>
        <taxon>Eukaryota</taxon>
        <taxon>Metazoa</taxon>
        <taxon>Spiralia</taxon>
        <taxon>Lophotrochozoa</taxon>
        <taxon>Annelida</taxon>
        <taxon>Polychaeta</taxon>
        <taxon>Sedentaria</taxon>
        <taxon>Canalipalpata</taxon>
        <taxon>Sabellida</taxon>
        <taxon>Siboglinidae</taxon>
        <taxon>Ridgeia</taxon>
    </lineage>
</organism>
<evidence type="ECO:0000259" key="11">
    <source>
        <dbReference type="PROSITE" id="PS51292"/>
    </source>
</evidence>
<evidence type="ECO:0000256" key="6">
    <source>
        <dbReference type="ARBA" id="ARBA00022786"/>
    </source>
</evidence>
<evidence type="ECO:0000256" key="5">
    <source>
        <dbReference type="ARBA" id="ARBA00022771"/>
    </source>
</evidence>
<feature type="transmembrane region" description="Helical" evidence="10">
    <location>
        <begin position="94"/>
        <end position="114"/>
    </location>
</feature>
<name>A0AAD9KYN4_RIDPI</name>
<accession>A0AAD9KYN4</accession>
<keyword evidence="13" id="KW-1185">Reference proteome</keyword>
<evidence type="ECO:0000256" key="1">
    <source>
        <dbReference type="ARBA" id="ARBA00004141"/>
    </source>
</evidence>
<dbReference type="Pfam" id="PF12906">
    <property type="entry name" value="RINGv"/>
    <property type="match status" value="1"/>
</dbReference>
<proteinExistence type="predicted"/>
<evidence type="ECO:0000256" key="8">
    <source>
        <dbReference type="ARBA" id="ARBA00022989"/>
    </source>
</evidence>
<evidence type="ECO:0000256" key="7">
    <source>
        <dbReference type="ARBA" id="ARBA00022833"/>
    </source>
</evidence>
<dbReference type="InterPro" id="IPR011016">
    <property type="entry name" value="Znf_RING-CH"/>
</dbReference>
<dbReference type="GO" id="GO:0008270">
    <property type="term" value="F:zinc ion binding"/>
    <property type="evidence" value="ECO:0007669"/>
    <property type="project" value="UniProtKB-KW"/>
</dbReference>
<evidence type="ECO:0000313" key="12">
    <source>
        <dbReference type="EMBL" id="KAK2179732.1"/>
    </source>
</evidence>
<evidence type="ECO:0000256" key="3">
    <source>
        <dbReference type="ARBA" id="ARBA00022692"/>
    </source>
</evidence>
<keyword evidence="5" id="KW-0863">Zinc-finger</keyword>
<evidence type="ECO:0000256" key="9">
    <source>
        <dbReference type="ARBA" id="ARBA00023136"/>
    </source>
</evidence>
<dbReference type="GO" id="GO:0004842">
    <property type="term" value="F:ubiquitin-protein transferase activity"/>
    <property type="evidence" value="ECO:0007669"/>
    <property type="project" value="TreeGrafter"/>
</dbReference>
<evidence type="ECO:0000313" key="13">
    <source>
        <dbReference type="Proteomes" id="UP001209878"/>
    </source>
</evidence>
<keyword evidence="6" id="KW-0833">Ubl conjugation pathway</keyword>
<dbReference type="PANTHER" id="PTHR46065:SF3">
    <property type="entry name" value="FI20425P1"/>
    <property type="match status" value="1"/>
</dbReference>
<dbReference type="InterPro" id="IPR013083">
    <property type="entry name" value="Znf_RING/FYVE/PHD"/>
</dbReference>
<dbReference type="PROSITE" id="PS51292">
    <property type="entry name" value="ZF_RING_CH"/>
    <property type="match status" value="1"/>
</dbReference>
<keyword evidence="3 10" id="KW-0812">Transmembrane</keyword>
<protein>
    <recommendedName>
        <fullName evidence="11">RING-CH-type domain-containing protein</fullName>
    </recommendedName>
</protein>
<dbReference type="GO" id="GO:0016567">
    <property type="term" value="P:protein ubiquitination"/>
    <property type="evidence" value="ECO:0007669"/>
    <property type="project" value="TreeGrafter"/>
</dbReference>
<dbReference type="EMBL" id="JAODUO010000475">
    <property type="protein sequence ID" value="KAK2179732.1"/>
    <property type="molecule type" value="Genomic_DNA"/>
</dbReference>
<evidence type="ECO:0000256" key="2">
    <source>
        <dbReference type="ARBA" id="ARBA00022679"/>
    </source>
</evidence>
<dbReference type="AlphaFoldDB" id="A0AAD9KYN4"/>
<feature type="domain" description="RING-CH-type" evidence="11">
    <location>
        <begin position="1"/>
        <end position="34"/>
    </location>
</feature>
<reference evidence="12" key="1">
    <citation type="journal article" date="2023" name="Mol. Biol. Evol.">
        <title>Third-Generation Sequencing Reveals the Adaptive Role of the Epigenome in Three Deep-Sea Polychaetes.</title>
        <authorList>
            <person name="Perez M."/>
            <person name="Aroh O."/>
            <person name="Sun Y."/>
            <person name="Lan Y."/>
            <person name="Juniper S.K."/>
            <person name="Young C.R."/>
            <person name="Angers B."/>
            <person name="Qian P.Y."/>
        </authorList>
    </citation>
    <scope>NUCLEOTIDE SEQUENCE</scope>
    <source>
        <strain evidence="12">R07B-5</strain>
    </source>
</reference>
<keyword evidence="9 10" id="KW-0472">Membrane</keyword>
<keyword evidence="8 10" id="KW-1133">Transmembrane helix</keyword>
<keyword evidence="7" id="KW-0862">Zinc</keyword>
<dbReference type="Proteomes" id="UP001209878">
    <property type="component" value="Unassembled WGS sequence"/>
</dbReference>